<keyword evidence="7" id="KW-1185">Reference proteome</keyword>
<evidence type="ECO:0000313" key="7">
    <source>
        <dbReference type="Proteomes" id="UP000325161"/>
    </source>
</evidence>
<dbReference type="InterPro" id="IPR005119">
    <property type="entry name" value="LysR_subst-bd"/>
</dbReference>
<dbReference type="PANTHER" id="PTHR30537">
    <property type="entry name" value="HTH-TYPE TRANSCRIPTIONAL REGULATOR"/>
    <property type="match status" value="1"/>
</dbReference>
<dbReference type="Gene3D" id="3.40.190.290">
    <property type="match status" value="1"/>
</dbReference>
<dbReference type="GO" id="GO:0043565">
    <property type="term" value="F:sequence-specific DNA binding"/>
    <property type="evidence" value="ECO:0007669"/>
    <property type="project" value="TreeGrafter"/>
</dbReference>
<dbReference type="InterPro" id="IPR036388">
    <property type="entry name" value="WH-like_DNA-bd_sf"/>
</dbReference>
<comment type="similarity">
    <text evidence="1">Belongs to the LysR transcriptional regulatory family.</text>
</comment>
<evidence type="ECO:0000256" key="3">
    <source>
        <dbReference type="ARBA" id="ARBA00023125"/>
    </source>
</evidence>
<keyword evidence="2" id="KW-0805">Transcription regulation</keyword>
<organism evidence="6 7">
    <name type="scientific">Pigmentiphaga aceris</name>
    <dbReference type="NCBI Taxonomy" id="1940612"/>
    <lineage>
        <taxon>Bacteria</taxon>
        <taxon>Pseudomonadati</taxon>
        <taxon>Pseudomonadota</taxon>
        <taxon>Betaproteobacteria</taxon>
        <taxon>Burkholderiales</taxon>
        <taxon>Alcaligenaceae</taxon>
        <taxon>Pigmentiphaga</taxon>
    </lineage>
</organism>
<reference evidence="6 7" key="1">
    <citation type="submission" date="2019-08" db="EMBL/GenBank/DDBJ databases">
        <title>Amphibian skin-associated Pigmentiphaga: genome sequence and occurrence across geography and hosts.</title>
        <authorList>
            <person name="Bletz M.C."/>
            <person name="Bunk B."/>
            <person name="Sproeer C."/>
            <person name="Biwer P."/>
            <person name="Reiter S."/>
            <person name="Rabemananjara F.C.E."/>
            <person name="Schulz S."/>
            <person name="Overmann J."/>
            <person name="Vences M."/>
        </authorList>
    </citation>
    <scope>NUCLEOTIDE SEQUENCE [LARGE SCALE GENOMIC DNA]</scope>
    <source>
        <strain evidence="6 7">Mada1488</strain>
    </source>
</reference>
<keyword evidence="4" id="KW-0804">Transcription</keyword>
<dbReference type="KEGG" id="pacr:FXN63_12380"/>
<name>A0A5C0AW54_9BURK</name>
<dbReference type="PROSITE" id="PS50931">
    <property type="entry name" value="HTH_LYSR"/>
    <property type="match status" value="1"/>
</dbReference>
<dbReference type="GO" id="GO:0003700">
    <property type="term" value="F:DNA-binding transcription factor activity"/>
    <property type="evidence" value="ECO:0007669"/>
    <property type="project" value="InterPro"/>
</dbReference>
<dbReference type="Proteomes" id="UP000325161">
    <property type="component" value="Chromosome"/>
</dbReference>
<dbReference type="Pfam" id="PF03466">
    <property type="entry name" value="LysR_substrate"/>
    <property type="match status" value="1"/>
</dbReference>
<evidence type="ECO:0000256" key="4">
    <source>
        <dbReference type="ARBA" id="ARBA00023163"/>
    </source>
</evidence>
<protein>
    <submittedName>
        <fullName evidence="6">LysR family transcriptional regulator</fullName>
    </submittedName>
</protein>
<evidence type="ECO:0000256" key="2">
    <source>
        <dbReference type="ARBA" id="ARBA00023015"/>
    </source>
</evidence>
<evidence type="ECO:0000256" key="1">
    <source>
        <dbReference type="ARBA" id="ARBA00009437"/>
    </source>
</evidence>
<dbReference type="InterPro" id="IPR036390">
    <property type="entry name" value="WH_DNA-bd_sf"/>
</dbReference>
<dbReference type="EMBL" id="CP043046">
    <property type="protein sequence ID" value="QEI06538.1"/>
    <property type="molecule type" value="Genomic_DNA"/>
</dbReference>
<feature type="domain" description="HTH lysR-type" evidence="5">
    <location>
        <begin position="1"/>
        <end position="59"/>
    </location>
</feature>
<dbReference type="CDD" id="cd08471">
    <property type="entry name" value="PBP2_CrgA_like_2"/>
    <property type="match status" value="1"/>
</dbReference>
<evidence type="ECO:0000259" key="5">
    <source>
        <dbReference type="PROSITE" id="PS50931"/>
    </source>
</evidence>
<gene>
    <name evidence="6" type="ORF">FXN63_12380</name>
</gene>
<dbReference type="Pfam" id="PF00126">
    <property type="entry name" value="HTH_1"/>
    <property type="match status" value="1"/>
</dbReference>
<dbReference type="FunFam" id="1.10.10.10:FF:000001">
    <property type="entry name" value="LysR family transcriptional regulator"/>
    <property type="match status" value="1"/>
</dbReference>
<dbReference type="SUPFAM" id="SSF46785">
    <property type="entry name" value="Winged helix' DNA-binding domain"/>
    <property type="match status" value="1"/>
</dbReference>
<dbReference type="AlphaFoldDB" id="A0A5C0AW54"/>
<dbReference type="InterPro" id="IPR058163">
    <property type="entry name" value="LysR-type_TF_proteobact-type"/>
</dbReference>
<dbReference type="RefSeq" id="WP_148815235.1">
    <property type="nucleotide sequence ID" value="NZ_CP043046.1"/>
</dbReference>
<dbReference type="OrthoDB" id="9786526at2"/>
<evidence type="ECO:0000313" key="6">
    <source>
        <dbReference type="EMBL" id="QEI06538.1"/>
    </source>
</evidence>
<dbReference type="SUPFAM" id="SSF53850">
    <property type="entry name" value="Periplasmic binding protein-like II"/>
    <property type="match status" value="1"/>
</dbReference>
<dbReference type="GO" id="GO:0006351">
    <property type="term" value="P:DNA-templated transcription"/>
    <property type="evidence" value="ECO:0007669"/>
    <property type="project" value="TreeGrafter"/>
</dbReference>
<dbReference type="Gene3D" id="1.10.10.10">
    <property type="entry name" value="Winged helix-like DNA-binding domain superfamily/Winged helix DNA-binding domain"/>
    <property type="match status" value="1"/>
</dbReference>
<dbReference type="PANTHER" id="PTHR30537:SF5">
    <property type="entry name" value="HTH-TYPE TRANSCRIPTIONAL ACTIVATOR TTDR-RELATED"/>
    <property type="match status" value="1"/>
</dbReference>
<accession>A0A5C0AW54</accession>
<keyword evidence="3" id="KW-0238">DNA-binding</keyword>
<proteinExistence type="inferred from homology"/>
<sequence>MDRLQAMKVFVKVAETQGFAESARQLLMSPPGVTRAIAALEAGIGARLFTRTTRSVKLTEAGERYYEDCRRILGEIEEAEAAAGGSYATPAGTLTVTAPVHFGQLHVLPVLIDYLDQHPAVTVRTMFVDRLVNLVDEGIEVAIRIGHLPDSGLHAVAVGEVHRVLCASPNYLANADPLTEPADLAAHRIVASTGAWSSTEWRFGLESKTTINVKPRLLCNTNDAAIAAAVSGWGITRVLSYQVRQHVNEGRLQILLPQYQEAAMPVHIVYSAGRKASAKVRAFVDLAAARLRVALAA</sequence>
<dbReference type="InterPro" id="IPR000847">
    <property type="entry name" value="LysR_HTH_N"/>
</dbReference>